<accession>A0A066WKC5</accession>
<protein>
    <submittedName>
        <fullName evidence="10">Tom7-domain-containing protein</fullName>
    </submittedName>
</protein>
<keyword evidence="7" id="KW-1133">Transmembrane helix</keyword>
<dbReference type="HOGENOM" id="CLU_173610_1_1_1"/>
<evidence type="ECO:0000256" key="6">
    <source>
        <dbReference type="ARBA" id="ARBA00022927"/>
    </source>
</evidence>
<dbReference type="OMA" id="FILYLGW"/>
<evidence type="ECO:0000256" key="1">
    <source>
        <dbReference type="ARBA" id="ARBA00004572"/>
    </source>
</evidence>
<dbReference type="OrthoDB" id="284357at2759"/>
<dbReference type="GO" id="GO:0030150">
    <property type="term" value="P:protein import into mitochondrial matrix"/>
    <property type="evidence" value="ECO:0007669"/>
    <property type="project" value="InterPro"/>
</dbReference>
<evidence type="ECO:0000313" key="11">
    <source>
        <dbReference type="Proteomes" id="UP000027361"/>
    </source>
</evidence>
<keyword evidence="3" id="KW-0813">Transport</keyword>
<evidence type="ECO:0000256" key="7">
    <source>
        <dbReference type="ARBA" id="ARBA00022989"/>
    </source>
</evidence>
<evidence type="ECO:0000256" key="4">
    <source>
        <dbReference type="ARBA" id="ARBA00022692"/>
    </source>
</evidence>
<comment type="subcellular location">
    <subcellularLocation>
        <location evidence="1">Mitochondrion outer membrane</location>
        <topology evidence="1">Single-pass membrane protein</topology>
    </subcellularLocation>
</comment>
<dbReference type="RefSeq" id="XP_013245862.1">
    <property type="nucleotide sequence ID" value="XM_013390408.1"/>
</dbReference>
<organism evidence="10 11">
    <name type="scientific">Tilletiaria anomala (strain ATCC 24038 / CBS 436.72 / UBC 951)</name>
    <dbReference type="NCBI Taxonomy" id="1037660"/>
    <lineage>
        <taxon>Eukaryota</taxon>
        <taxon>Fungi</taxon>
        <taxon>Dikarya</taxon>
        <taxon>Basidiomycota</taxon>
        <taxon>Ustilaginomycotina</taxon>
        <taxon>Exobasidiomycetes</taxon>
        <taxon>Georgefischeriales</taxon>
        <taxon>Tilletiariaceae</taxon>
        <taxon>Tilletiaria</taxon>
    </lineage>
</organism>
<keyword evidence="6" id="KW-0653">Protein transport</keyword>
<reference evidence="10 11" key="1">
    <citation type="submission" date="2014-05" db="EMBL/GenBank/DDBJ databases">
        <title>Draft genome sequence of a rare smut relative, Tilletiaria anomala UBC 951.</title>
        <authorList>
            <consortium name="DOE Joint Genome Institute"/>
            <person name="Toome M."/>
            <person name="Kuo A."/>
            <person name="Henrissat B."/>
            <person name="Lipzen A."/>
            <person name="Tritt A."/>
            <person name="Yoshinaga Y."/>
            <person name="Zane M."/>
            <person name="Barry K."/>
            <person name="Grigoriev I.V."/>
            <person name="Spatafora J.W."/>
            <person name="Aimea M.C."/>
        </authorList>
    </citation>
    <scope>NUCLEOTIDE SEQUENCE [LARGE SCALE GENOMIC DNA]</scope>
    <source>
        <strain evidence="10 11">UBC 951</strain>
    </source>
</reference>
<dbReference type="InterPro" id="IPR012621">
    <property type="entry name" value="Tom7"/>
</dbReference>
<dbReference type="Proteomes" id="UP000027361">
    <property type="component" value="Unassembled WGS sequence"/>
</dbReference>
<dbReference type="GO" id="GO:0005742">
    <property type="term" value="C:mitochondrial outer membrane translocase complex"/>
    <property type="evidence" value="ECO:0007669"/>
    <property type="project" value="InterPro"/>
</dbReference>
<proteinExistence type="inferred from homology"/>
<name>A0A066WKC5_TILAU</name>
<dbReference type="GO" id="GO:0045040">
    <property type="term" value="P:protein insertion into mitochondrial outer membrane"/>
    <property type="evidence" value="ECO:0007669"/>
    <property type="project" value="TreeGrafter"/>
</dbReference>
<comment type="similarity">
    <text evidence="2">Belongs to the Tom7 family.</text>
</comment>
<keyword evidence="9" id="KW-0472">Membrane</keyword>
<gene>
    <name evidence="10" type="ORF">K437DRAFT_253678</name>
</gene>
<dbReference type="STRING" id="1037660.A0A066WKC5"/>
<dbReference type="PANTHER" id="PTHR34944">
    <property type="entry name" value="MITOCHONDRIAL IMPORT RECEPTOR SUBUNIT TOM7"/>
    <property type="match status" value="1"/>
</dbReference>
<keyword evidence="8" id="KW-0496">Mitochondrion</keyword>
<evidence type="ECO:0000256" key="5">
    <source>
        <dbReference type="ARBA" id="ARBA00022787"/>
    </source>
</evidence>
<keyword evidence="4" id="KW-0812">Transmembrane</keyword>
<keyword evidence="5" id="KW-1000">Mitochondrion outer membrane</keyword>
<comment type="caution">
    <text evidence="10">The sequence shown here is derived from an EMBL/GenBank/DDBJ whole genome shotgun (WGS) entry which is preliminary data.</text>
</comment>
<dbReference type="FunCoup" id="A0A066WKC5">
    <property type="interactions" value="21"/>
</dbReference>
<dbReference type="AlphaFoldDB" id="A0A066WKC5"/>
<keyword evidence="11" id="KW-1185">Reference proteome</keyword>
<dbReference type="GeneID" id="25263643"/>
<evidence type="ECO:0000256" key="9">
    <source>
        <dbReference type="ARBA" id="ARBA00023136"/>
    </source>
</evidence>
<dbReference type="InParanoid" id="A0A066WKC5"/>
<dbReference type="Pfam" id="PF08038">
    <property type="entry name" value="Tom7"/>
    <property type="match status" value="1"/>
</dbReference>
<evidence type="ECO:0000256" key="3">
    <source>
        <dbReference type="ARBA" id="ARBA00022448"/>
    </source>
</evidence>
<dbReference type="EMBL" id="JMSN01000005">
    <property type="protein sequence ID" value="KDN53023.1"/>
    <property type="molecule type" value="Genomic_DNA"/>
</dbReference>
<evidence type="ECO:0000256" key="2">
    <source>
        <dbReference type="ARBA" id="ARBA00010917"/>
    </source>
</evidence>
<evidence type="ECO:0000313" key="10">
    <source>
        <dbReference type="EMBL" id="KDN53023.1"/>
    </source>
</evidence>
<dbReference type="PANTHER" id="PTHR34944:SF2">
    <property type="entry name" value="MITOCHONDRIAL IMPORT RECEPTOR SUBUNIT TOM7"/>
    <property type="match status" value="1"/>
</dbReference>
<evidence type="ECO:0000256" key="8">
    <source>
        <dbReference type="ARBA" id="ARBA00023128"/>
    </source>
</evidence>
<sequence length="53" mass="5933">MALLSEDQKEWIGRCVEAGKGVLHYGWVPFVLYIGYTRSTPQPSLIKLISPLA</sequence>